<name>A0ABW4ZPZ5_9SPHI</name>
<evidence type="ECO:0000259" key="1">
    <source>
        <dbReference type="PROSITE" id="PS50925"/>
    </source>
</evidence>
<dbReference type="SUPFAM" id="SSF54975">
    <property type="entry name" value="Acylphosphatase/BLUF domain-like"/>
    <property type="match status" value="1"/>
</dbReference>
<sequence length="143" mass="16093">MEGNGLKCIIFVSSAMKEITPIEIKGWANQAGELNAALDISHLTIFANGNVLGLLEGPAEVVDNRFEELKRHPSHHSIIKILSTRIDYRSFEGFPFVLKAFGSEEFRALDGFRTEPMKEYFEEFLDLDSPASNVVRNFIKSNT</sequence>
<dbReference type="Proteomes" id="UP001597387">
    <property type="component" value="Unassembled WGS sequence"/>
</dbReference>
<gene>
    <name evidence="2" type="ORF">ACFSJU_17395</name>
</gene>
<accession>A0ABW4ZPZ5</accession>
<comment type="caution">
    <text evidence="2">The sequence shown here is derived from an EMBL/GenBank/DDBJ whole genome shotgun (WGS) entry which is preliminary data.</text>
</comment>
<feature type="domain" description="BLUF" evidence="1">
    <location>
        <begin position="6"/>
        <end position="97"/>
    </location>
</feature>
<dbReference type="Pfam" id="PF04940">
    <property type="entry name" value="BLUF"/>
    <property type="match status" value="1"/>
</dbReference>
<dbReference type="Gene3D" id="3.30.70.100">
    <property type="match status" value="1"/>
</dbReference>
<dbReference type="EMBL" id="JBHUHZ010000003">
    <property type="protein sequence ID" value="MFD2164188.1"/>
    <property type="molecule type" value="Genomic_DNA"/>
</dbReference>
<proteinExistence type="predicted"/>
<organism evidence="2 3">
    <name type="scientific">Paradesertivirga mongoliensis</name>
    <dbReference type="NCBI Taxonomy" id="2100740"/>
    <lineage>
        <taxon>Bacteria</taxon>
        <taxon>Pseudomonadati</taxon>
        <taxon>Bacteroidota</taxon>
        <taxon>Sphingobacteriia</taxon>
        <taxon>Sphingobacteriales</taxon>
        <taxon>Sphingobacteriaceae</taxon>
        <taxon>Paradesertivirga</taxon>
    </lineage>
</organism>
<evidence type="ECO:0000313" key="3">
    <source>
        <dbReference type="Proteomes" id="UP001597387"/>
    </source>
</evidence>
<dbReference type="SMART" id="SM01034">
    <property type="entry name" value="BLUF"/>
    <property type="match status" value="1"/>
</dbReference>
<dbReference type="InterPro" id="IPR036046">
    <property type="entry name" value="Acylphosphatase-like_dom_sf"/>
</dbReference>
<protein>
    <submittedName>
        <fullName evidence="2">BLUF domain-containing protein</fullName>
    </submittedName>
</protein>
<dbReference type="PROSITE" id="PS50925">
    <property type="entry name" value="BLUF"/>
    <property type="match status" value="1"/>
</dbReference>
<keyword evidence="3" id="KW-1185">Reference proteome</keyword>
<evidence type="ECO:0000313" key="2">
    <source>
        <dbReference type="EMBL" id="MFD2164188.1"/>
    </source>
</evidence>
<dbReference type="InterPro" id="IPR007024">
    <property type="entry name" value="BLUF_domain"/>
</dbReference>
<reference evidence="3" key="1">
    <citation type="journal article" date="2019" name="Int. J. Syst. Evol. Microbiol.">
        <title>The Global Catalogue of Microorganisms (GCM) 10K type strain sequencing project: providing services to taxonomists for standard genome sequencing and annotation.</title>
        <authorList>
            <consortium name="The Broad Institute Genomics Platform"/>
            <consortium name="The Broad Institute Genome Sequencing Center for Infectious Disease"/>
            <person name="Wu L."/>
            <person name="Ma J."/>
        </authorList>
    </citation>
    <scope>NUCLEOTIDE SEQUENCE [LARGE SCALE GENOMIC DNA]</scope>
    <source>
        <strain evidence="3">KCTC 42217</strain>
    </source>
</reference>
<dbReference type="RefSeq" id="WP_255904394.1">
    <property type="nucleotide sequence ID" value="NZ_JAFMZO010000004.1"/>
</dbReference>